<dbReference type="STRING" id="1798404.A3B92_03060"/>
<reference evidence="2 3" key="1">
    <citation type="journal article" date="2016" name="Nat. Commun.">
        <title>Thousands of microbial genomes shed light on interconnected biogeochemical processes in an aquifer system.</title>
        <authorList>
            <person name="Anantharaman K."/>
            <person name="Brown C.T."/>
            <person name="Hug L.A."/>
            <person name="Sharon I."/>
            <person name="Castelle C.J."/>
            <person name="Probst A.J."/>
            <person name="Thomas B.C."/>
            <person name="Singh A."/>
            <person name="Wilkins M.J."/>
            <person name="Karaoz U."/>
            <person name="Brodie E.L."/>
            <person name="Williams K.H."/>
            <person name="Hubbard S.S."/>
            <person name="Banfield J.F."/>
        </authorList>
    </citation>
    <scope>NUCLEOTIDE SEQUENCE [LARGE SCALE GENOMIC DNA]</scope>
</reference>
<evidence type="ECO:0000313" key="2">
    <source>
        <dbReference type="EMBL" id="OGY63609.1"/>
    </source>
</evidence>
<keyword evidence="1" id="KW-1133">Transmembrane helix</keyword>
<keyword evidence="1" id="KW-0472">Membrane</keyword>
<dbReference type="EMBL" id="MHJG01000020">
    <property type="protein sequence ID" value="OGY63609.1"/>
    <property type="molecule type" value="Genomic_DNA"/>
</dbReference>
<dbReference type="Pfam" id="PF13413">
    <property type="entry name" value="HTH_25"/>
    <property type="match status" value="1"/>
</dbReference>
<evidence type="ECO:0008006" key="4">
    <source>
        <dbReference type="Google" id="ProtNLM"/>
    </source>
</evidence>
<gene>
    <name evidence="2" type="ORF">A3B92_03060</name>
</gene>
<keyword evidence="1" id="KW-0812">Transmembrane</keyword>
<dbReference type="AlphaFoldDB" id="A0A1G1ZGL4"/>
<evidence type="ECO:0000313" key="3">
    <source>
        <dbReference type="Proteomes" id="UP000177960"/>
    </source>
</evidence>
<dbReference type="Proteomes" id="UP000177960">
    <property type="component" value="Unassembled WGS sequence"/>
</dbReference>
<dbReference type="Gene3D" id="1.10.260.40">
    <property type="entry name" value="lambda repressor-like DNA-binding domains"/>
    <property type="match status" value="1"/>
</dbReference>
<proteinExistence type="predicted"/>
<dbReference type="GO" id="GO:0003677">
    <property type="term" value="F:DNA binding"/>
    <property type="evidence" value="ECO:0007669"/>
    <property type="project" value="InterPro"/>
</dbReference>
<accession>A0A1G1ZGL4</accession>
<evidence type="ECO:0000256" key="1">
    <source>
        <dbReference type="SAM" id="Phobius"/>
    </source>
</evidence>
<name>A0A1G1ZGL4_9BACT</name>
<comment type="caution">
    <text evidence="2">The sequence shown here is derived from an EMBL/GenBank/DDBJ whole genome shotgun (WGS) entry which is preliminary data.</text>
</comment>
<dbReference type="Gene3D" id="2.60.40.10">
    <property type="entry name" value="Immunoglobulins"/>
    <property type="match status" value="1"/>
</dbReference>
<organism evidence="2 3">
    <name type="scientific">Candidatus Harrisonbacteria bacterium RIFCSPHIGHO2_02_FULL_42_16</name>
    <dbReference type="NCBI Taxonomy" id="1798404"/>
    <lineage>
        <taxon>Bacteria</taxon>
        <taxon>Candidatus Harrisoniibacteriota</taxon>
    </lineage>
</organism>
<feature type="transmembrane region" description="Helical" evidence="1">
    <location>
        <begin position="105"/>
        <end position="124"/>
    </location>
</feature>
<dbReference type="InterPro" id="IPR013783">
    <property type="entry name" value="Ig-like_fold"/>
</dbReference>
<sequence>MEPVHKDLKTLLADALQLKDANHSKLSQLTGIPERYLWAIQNLEIDKLPPAPYVRGYLKKISEVLNINHDELWELYKKEFELKQSGEYDKLPTNRFAIKHLSRKIRFLILLGIFLLLYLIFGWGRLMGKPNLIIANPAESIITTGSNLIVLSGGLNQRDKLLINGEEIFISREGKFANDFALQPGLNTVEFKAKRLLGKEVTIIKQIIYQPQ</sequence>
<dbReference type="InterPro" id="IPR010982">
    <property type="entry name" value="Lambda_DNA-bd_dom_sf"/>
</dbReference>
<protein>
    <recommendedName>
        <fullName evidence="4">HTH cro/C1-type domain-containing protein</fullName>
    </recommendedName>
</protein>